<organism evidence="1 2">
    <name type="scientific">Phialemonium thermophilum</name>
    <dbReference type="NCBI Taxonomy" id="223376"/>
    <lineage>
        <taxon>Eukaryota</taxon>
        <taxon>Fungi</taxon>
        <taxon>Dikarya</taxon>
        <taxon>Ascomycota</taxon>
        <taxon>Pezizomycotina</taxon>
        <taxon>Sordariomycetes</taxon>
        <taxon>Sordariomycetidae</taxon>
        <taxon>Cephalothecales</taxon>
        <taxon>Cephalothecaceae</taxon>
        <taxon>Phialemonium</taxon>
    </lineage>
</organism>
<dbReference type="EMBL" id="JAZHXJ010002428">
    <property type="protein sequence ID" value="KAL1838761.1"/>
    <property type="molecule type" value="Genomic_DNA"/>
</dbReference>
<sequence>MRTERWAGAGCAGSTRCAGIPAGRRSPDGGVLAGLAAVVPVLDGPDVAPVVPQEVAARGRGGGAGRLAGDDVGGARVRAQGAEVEEAVLLEEAHVGPVGAVAAAARVVGQGGGSGGKREEGRGRCDE</sequence>
<keyword evidence="2" id="KW-1185">Reference proteome</keyword>
<proteinExistence type="predicted"/>
<comment type="caution">
    <text evidence="1">The sequence shown here is derived from an EMBL/GenBank/DDBJ whole genome shotgun (WGS) entry which is preliminary data.</text>
</comment>
<accession>A0ABR3VAL6</accession>
<dbReference type="Proteomes" id="UP001586593">
    <property type="component" value="Unassembled WGS sequence"/>
</dbReference>
<protein>
    <submittedName>
        <fullName evidence="1">Uncharacterized protein</fullName>
    </submittedName>
</protein>
<evidence type="ECO:0000313" key="2">
    <source>
        <dbReference type="Proteomes" id="UP001586593"/>
    </source>
</evidence>
<evidence type="ECO:0000313" key="1">
    <source>
        <dbReference type="EMBL" id="KAL1838761.1"/>
    </source>
</evidence>
<gene>
    <name evidence="1" type="ORF">VTK73DRAFT_4242</name>
</gene>
<reference evidence="1 2" key="1">
    <citation type="journal article" date="2024" name="Commun. Biol.">
        <title>Comparative genomic analysis of thermophilic fungi reveals convergent evolutionary adaptations and gene losses.</title>
        <authorList>
            <person name="Steindorff A.S."/>
            <person name="Aguilar-Pontes M.V."/>
            <person name="Robinson A.J."/>
            <person name="Andreopoulos B."/>
            <person name="LaButti K."/>
            <person name="Kuo A."/>
            <person name="Mondo S."/>
            <person name="Riley R."/>
            <person name="Otillar R."/>
            <person name="Haridas S."/>
            <person name="Lipzen A."/>
            <person name="Grimwood J."/>
            <person name="Schmutz J."/>
            <person name="Clum A."/>
            <person name="Reid I.D."/>
            <person name="Moisan M.C."/>
            <person name="Butler G."/>
            <person name="Nguyen T.T.M."/>
            <person name="Dewar K."/>
            <person name="Conant G."/>
            <person name="Drula E."/>
            <person name="Henrissat B."/>
            <person name="Hansel C."/>
            <person name="Singer S."/>
            <person name="Hutchinson M.I."/>
            <person name="de Vries R.P."/>
            <person name="Natvig D.O."/>
            <person name="Powell A.J."/>
            <person name="Tsang A."/>
            <person name="Grigoriev I.V."/>
        </authorList>
    </citation>
    <scope>NUCLEOTIDE SEQUENCE [LARGE SCALE GENOMIC DNA]</scope>
    <source>
        <strain evidence="1 2">ATCC 24622</strain>
    </source>
</reference>
<name>A0ABR3VAL6_9PEZI</name>